<dbReference type="EMBL" id="KV007740">
    <property type="protein sequence ID" value="KZV31123.1"/>
    <property type="molecule type" value="Genomic_DNA"/>
</dbReference>
<sequence length="270" mass="29388">MAARRRAKRGTSLPPPCSKHGAQQHWLRPSSCATVREAAAKSRSPCAASARSCARRGAAMRGGAAGGQRPESRLLRQPALEGLTNSARTETPQHGGRNKSGEEAAGRGWPTAARGFGLEERRDTASRDPQPLWLRNHNFGLVQRTMVKRLATSPQDPLGINDSACKNQLFVVSVQYGPFNTYIPIRSTTIVASTSRSTSGQPIAAMKRKTRCGVNFNGATTRRRKETPVARSVVTKKRQQLSEQLLNNLLENIQPFNAINAQDGRINGLD</sequence>
<evidence type="ECO:0000313" key="3">
    <source>
        <dbReference type="Proteomes" id="UP000250235"/>
    </source>
</evidence>
<gene>
    <name evidence="2" type="ORF">F511_04610</name>
</gene>
<feature type="region of interest" description="Disordered" evidence="1">
    <location>
        <begin position="1"/>
        <end position="131"/>
    </location>
</feature>
<feature type="compositionally biased region" description="Low complexity" evidence="1">
    <location>
        <begin position="41"/>
        <end position="62"/>
    </location>
</feature>
<feature type="compositionally biased region" description="Polar residues" evidence="1">
    <location>
        <begin position="83"/>
        <end position="92"/>
    </location>
</feature>
<proteinExistence type="predicted"/>
<protein>
    <submittedName>
        <fullName evidence="2">Thaumatin-like protein</fullName>
    </submittedName>
</protein>
<dbReference type="Proteomes" id="UP000250235">
    <property type="component" value="Unassembled WGS sequence"/>
</dbReference>
<keyword evidence="3" id="KW-1185">Reference proteome</keyword>
<name>A0A2Z7B9E2_9LAMI</name>
<accession>A0A2Z7B9E2</accession>
<organism evidence="2 3">
    <name type="scientific">Dorcoceras hygrometricum</name>
    <dbReference type="NCBI Taxonomy" id="472368"/>
    <lineage>
        <taxon>Eukaryota</taxon>
        <taxon>Viridiplantae</taxon>
        <taxon>Streptophyta</taxon>
        <taxon>Embryophyta</taxon>
        <taxon>Tracheophyta</taxon>
        <taxon>Spermatophyta</taxon>
        <taxon>Magnoliopsida</taxon>
        <taxon>eudicotyledons</taxon>
        <taxon>Gunneridae</taxon>
        <taxon>Pentapetalae</taxon>
        <taxon>asterids</taxon>
        <taxon>lamiids</taxon>
        <taxon>Lamiales</taxon>
        <taxon>Gesneriaceae</taxon>
        <taxon>Didymocarpoideae</taxon>
        <taxon>Trichosporeae</taxon>
        <taxon>Loxocarpinae</taxon>
        <taxon>Dorcoceras</taxon>
    </lineage>
</organism>
<evidence type="ECO:0000256" key="1">
    <source>
        <dbReference type="SAM" id="MobiDB-lite"/>
    </source>
</evidence>
<reference evidence="2 3" key="1">
    <citation type="journal article" date="2015" name="Proc. Natl. Acad. Sci. U.S.A.">
        <title>The resurrection genome of Boea hygrometrica: A blueprint for survival of dehydration.</title>
        <authorList>
            <person name="Xiao L."/>
            <person name="Yang G."/>
            <person name="Zhang L."/>
            <person name="Yang X."/>
            <person name="Zhao S."/>
            <person name="Ji Z."/>
            <person name="Zhou Q."/>
            <person name="Hu M."/>
            <person name="Wang Y."/>
            <person name="Chen M."/>
            <person name="Xu Y."/>
            <person name="Jin H."/>
            <person name="Xiao X."/>
            <person name="Hu G."/>
            <person name="Bao F."/>
            <person name="Hu Y."/>
            <person name="Wan P."/>
            <person name="Li L."/>
            <person name="Deng X."/>
            <person name="Kuang T."/>
            <person name="Xiang C."/>
            <person name="Zhu J.K."/>
            <person name="Oliver M.J."/>
            <person name="He Y."/>
        </authorList>
    </citation>
    <scope>NUCLEOTIDE SEQUENCE [LARGE SCALE GENOMIC DNA]</scope>
    <source>
        <strain evidence="3">cv. XS01</strain>
    </source>
</reference>
<dbReference type="AlphaFoldDB" id="A0A2Z7B9E2"/>
<feature type="compositionally biased region" description="Basic and acidic residues" evidence="1">
    <location>
        <begin position="117"/>
        <end position="126"/>
    </location>
</feature>
<evidence type="ECO:0000313" key="2">
    <source>
        <dbReference type="EMBL" id="KZV31123.1"/>
    </source>
</evidence>